<sequence length="342" mass="38029">MESLEMANKVAMAIKVDKTTLTATREKYTLGCVQINLRKLLIPYIHLLGYLQKVKYEGLHIIYFECVEGEDILEEERFLWLQSTRDKWIEDGERNTKFLHTSVIAKQAKRKIVRLKDANGEWIEFIDTLKETSTNNCIGLNQQNLAITMSGVFLNCPERIGEHFTGKYGTVAESWELGIPSQASYLWKGLCNYHPSRLHNSVGKLAMASKLNSEALVVAAMANNVESLASSPAEAPENKIRKMGNHRKELTRSSSSVSPSSSPSEPPLAKDDQENSISQVQEIKISKKQGHHHSIDKSVAGGGIILGGLATAFLAAIFCYIRATRRKRAEPSSPTSISSPRV</sequence>
<proteinExistence type="predicted"/>
<comment type="caution">
    <text evidence="1">The sequence shown here is derived from an EMBL/GenBank/DDBJ whole genome shotgun (WGS) entry which is preliminary data.</text>
</comment>
<protein>
    <submittedName>
        <fullName evidence="1">Uncharacterized protein</fullName>
    </submittedName>
</protein>
<reference evidence="2" key="1">
    <citation type="journal article" date="2023" name="Nat. Plants">
        <title>Single-cell RNA sequencing provides a high-resolution roadmap for understanding the multicellular compartmentation of specialized metabolism.</title>
        <authorList>
            <person name="Sun S."/>
            <person name="Shen X."/>
            <person name="Li Y."/>
            <person name="Li Y."/>
            <person name="Wang S."/>
            <person name="Li R."/>
            <person name="Zhang H."/>
            <person name="Shen G."/>
            <person name="Guo B."/>
            <person name="Wei J."/>
            <person name="Xu J."/>
            <person name="St-Pierre B."/>
            <person name="Chen S."/>
            <person name="Sun C."/>
        </authorList>
    </citation>
    <scope>NUCLEOTIDE SEQUENCE [LARGE SCALE GENOMIC DNA]</scope>
</reference>
<gene>
    <name evidence="1" type="ORF">M9H77_03827</name>
</gene>
<dbReference type="EMBL" id="CM044701">
    <property type="protein sequence ID" value="KAI5682599.1"/>
    <property type="molecule type" value="Genomic_DNA"/>
</dbReference>
<dbReference type="Proteomes" id="UP001060085">
    <property type="component" value="Linkage Group LG01"/>
</dbReference>
<organism evidence="1 2">
    <name type="scientific">Catharanthus roseus</name>
    <name type="common">Madagascar periwinkle</name>
    <name type="synonym">Vinca rosea</name>
    <dbReference type="NCBI Taxonomy" id="4058"/>
    <lineage>
        <taxon>Eukaryota</taxon>
        <taxon>Viridiplantae</taxon>
        <taxon>Streptophyta</taxon>
        <taxon>Embryophyta</taxon>
        <taxon>Tracheophyta</taxon>
        <taxon>Spermatophyta</taxon>
        <taxon>Magnoliopsida</taxon>
        <taxon>eudicotyledons</taxon>
        <taxon>Gunneridae</taxon>
        <taxon>Pentapetalae</taxon>
        <taxon>asterids</taxon>
        <taxon>lamiids</taxon>
        <taxon>Gentianales</taxon>
        <taxon>Apocynaceae</taxon>
        <taxon>Rauvolfioideae</taxon>
        <taxon>Vinceae</taxon>
        <taxon>Catharanthinae</taxon>
        <taxon>Catharanthus</taxon>
    </lineage>
</organism>
<evidence type="ECO:0000313" key="2">
    <source>
        <dbReference type="Proteomes" id="UP001060085"/>
    </source>
</evidence>
<accession>A0ACC0CCJ1</accession>
<name>A0ACC0CCJ1_CATRO</name>
<keyword evidence="2" id="KW-1185">Reference proteome</keyword>
<evidence type="ECO:0000313" key="1">
    <source>
        <dbReference type="EMBL" id="KAI5682599.1"/>
    </source>
</evidence>